<evidence type="ECO:0000313" key="1">
    <source>
        <dbReference type="EMBL" id="KAJ2677855.1"/>
    </source>
</evidence>
<dbReference type="GO" id="GO:0006890">
    <property type="term" value="P:retrograde vesicle-mediated transport, Golgi to endoplasmic reticulum"/>
    <property type="evidence" value="ECO:0007669"/>
    <property type="project" value="InterPro"/>
</dbReference>
<evidence type="ECO:0000313" key="2">
    <source>
        <dbReference type="Proteomes" id="UP001151518"/>
    </source>
</evidence>
<dbReference type="PANTHER" id="PTHR13520">
    <property type="entry name" value="RAD50-INTERACTING PROTEIN 1 RINT-1"/>
    <property type="match status" value="1"/>
</dbReference>
<dbReference type="GO" id="GO:0070939">
    <property type="term" value="C:Dsl1/NZR complex"/>
    <property type="evidence" value="ECO:0007669"/>
    <property type="project" value="InterPro"/>
</dbReference>
<dbReference type="Gene3D" id="1.20.58.670">
    <property type="entry name" value="Dsl1p vesicle tethering complex, Tip20p subunit, domain D"/>
    <property type="match status" value="1"/>
</dbReference>
<reference evidence="1" key="1">
    <citation type="submission" date="2022-07" db="EMBL/GenBank/DDBJ databases">
        <title>Phylogenomic reconstructions and comparative analyses of Kickxellomycotina fungi.</title>
        <authorList>
            <person name="Reynolds N.K."/>
            <person name="Stajich J.E."/>
            <person name="Barry K."/>
            <person name="Grigoriev I.V."/>
            <person name="Crous P."/>
            <person name="Smith M.E."/>
        </authorList>
    </citation>
    <scope>NUCLEOTIDE SEQUENCE</scope>
    <source>
        <strain evidence="1">NRRL 3115</strain>
    </source>
</reference>
<sequence length="826" mass="92236">MSDIANEAASSEVKRFLDGHFTNLESLELVSDLLRDEKRTHALLEQELNTAHESTQAVFTEARGIAKKVNDEALKLVDLHSKVVGSTADESVSAWQFRDGTEIMQLISLLAAKLGTYRKLNQAKEYIDVVVDIEQTKANAAQCLSMKDSRGVLDAYSHAVDVLFKQFGTGDLAQQQYLLEHIRMVVLDIWKGAESAAASTQNEALVRLGWPGKMDMSMASTIDAFDAGFSMLASLDCINRKNKSILMRSSTNVPANKTSPLPLEHLARAVDIRMRYHFESMRSTNRVDKPEWWLSQVLGMVRNIVPFLESHVQHIYEESQLPELDARNEFLQLVQPIIQRKLTNDRSEYLKSGFVISHVARELANFERTLCEVYFFDGPSILKHFLSDSDIFAAWVEAERANATAAYMETINDPGAFDLVYDDDVLGIDDAKPSRIAEKVVLLVEDVAERYSAVPSCMQRLQLLSTAQFPIIIALVEDVEEEIDEFNRISLAFIRESGIAGSVGSSANPGQSSFITQLSQLASWYQTIWYVEEAARDWNNSVLYVDMWDAVCRRAQVLDGGMDPRDWRDDCDSWDARDRRLLDEASQQEIKNIDWIDGGIWERTIGTLEKLKQRVLELISKAINKDIVGQLRAFRKKSNWVVDDEKTGSSFDVSVELSGALPGLAQVISSLANMLPFVAFTRLMRSLSSEIDIFITERVACAHSFNVGGGSQLALDVEAIGRVLTSSAPRADLRRPNQRVLPKANECALILSCSLDGTSSSSRSNNNNDNAIPLALNEWGHAIASVSTDSQEAQQVLKKLGISHISVKEARRLIEIRVDFTDAVSD</sequence>
<name>A0A9W8G332_9FUNG</name>
<dbReference type="PROSITE" id="PS51386">
    <property type="entry name" value="RINT1_TIP20"/>
    <property type="match status" value="1"/>
</dbReference>
<dbReference type="GO" id="GO:0060628">
    <property type="term" value="P:regulation of ER to Golgi vesicle-mediated transport"/>
    <property type="evidence" value="ECO:0007669"/>
    <property type="project" value="TreeGrafter"/>
</dbReference>
<dbReference type="InterPro" id="IPR007528">
    <property type="entry name" value="RINT1_Tip20"/>
</dbReference>
<dbReference type="GO" id="GO:0006888">
    <property type="term" value="P:endoplasmic reticulum to Golgi vesicle-mediated transport"/>
    <property type="evidence" value="ECO:0007669"/>
    <property type="project" value="InterPro"/>
</dbReference>
<gene>
    <name evidence="1" type="ORF">GGI25_002807</name>
</gene>
<dbReference type="AlphaFoldDB" id="A0A9W8G332"/>
<dbReference type="PANTHER" id="PTHR13520:SF0">
    <property type="entry name" value="RAD50-INTERACTING PROTEIN 1"/>
    <property type="match status" value="1"/>
</dbReference>
<organism evidence="1 2">
    <name type="scientific">Coemansia spiralis</name>
    <dbReference type="NCBI Taxonomy" id="417178"/>
    <lineage>
        <taxon>Eukaryota</taxon>
        <taxon>Fungi</taxon>
        <taxon>Fungi incertae sedis</taxon>
        <taxon>Zoopagomycota</taxon>
        <taxon>Kickxellomycotina</taxon>
        <taxon>Kickxellomycetes</taxon>
        <taxon>Kickxellales</taxon>
        <taxon>Kickxellaceae</taxon>
        <taxon>Coemansia</taxon>
    </lineage>
</organism>
<dbReference type="EMBL" id="JANBTW010000027">
    <property type="protein sequence ID" value="KAJ2677855.1"/>
    <property type="molecule type" value="Genomic_DNA"/>
</dbReference>
<proteinExistence type="predicted"/>
<protein>
    <submittedName>
        <fullName evidence="1">Uncharacterized protein</fullName>
    </submittedName>
</protein>
<accession>A0A9W8G332</accession>
<dbReference type="OrthoDB" id="407410at2759"/>
<dbReference type="Pfam" id="PF04437">
    <property type="entry name" value="RINT1_TIP1"/>
    <property type="match status" value="1"/>
</dbReference>
<comment type="caution">
    <text evidence="1">The sequence shown here is derived from an EMBL/GenBank/DDBJ whole genome shotgun (WGS) entry which is preliminary data.</text>
</comment>
<dbReference type="InterPro" id="IPR042044">
    <property type="entry name" value="EXOC6PINT-1/Sec15/Tip20_C_dom2"/>
</dbReference>
<dbReference type="Proteomes" id="UP001151518">
    <property type="component" value="Unassembled WGS sequence"/>
</dbReference>